<dbReference type="InterPro" id="IPR018392">
    <property type="entry name" value="LysM"/>
</dbReference>
<dbReference type="SUPFAM" id="SSF54106">
    <property type="entry name" value="LysM domain"/>
    <property type="match status" value="3"/>
</dbReference>
<dbReference type="CDD" id="cd00118">
    <property type="entry name" value="LysM"/>
    <property type="match status" value="3"/>
</dbReference>
<dbReference type="RefSeq" id="WP_183412861.1">
    <property type="nucleotide sequence ID" value="NZ_JACHYB010000001.1"/>
</dbReference>
<feature type="chain" id="PRO_5031389841" evidence="1">
    <location>
        <begin position="24"/>
        <end position="614"/>
    </location>
</feature>
<dbReference type="PROSITE" id="PS51782">
    <property type="entry name" value="LYSM"/>
    <property type="match status" value="3"/>
</dbReference>
<feature type="signal peptide" evidence="1">
    <location>
        <begin position="1"/>
        <end position="23"/>
    </location>
</feature>
<gene>
    <name evidence="3" type="ORF">FHX64_001210</name>
</gene>
<feature type="domain" description="LysM" evidence="2">
    <location>
        <begin position="39"/>
        <end position="82"/>
    </location>
</feature>
<dbReference type="Pfam" id="PF01476">
    <property type="entry name" value="LysM"/>
    <property type="match status" value="3"/>
</dbReference>
<reference evidence="3 4" key="1">
    <citation type="submission" date="2020-08" db="EMBL/GenBank/DDBJ databases">
        <title>Genomic Encyclopedia of Type Strains, Phase IV (KMG-IV): sequencing the most valuable type-strain genomes for metagenomic binning, comparative biology and taxonomic classification.</title>
        <authorList>
            <person name="Goeker M."/>
        </authorList>
    </citation>
    <scope>NUCLEOTIDE SEQUENCE [LARGE SCALE GENOMIC DNA]</scope>
    <source>
        <strain evidence="3 4">DSM 27471</strain>
    </source>
</reference>
<comment type="caution">
    <text evidence="3">The sequence shown here is derived from an EMBL/GenBank/DDBJ whole genome shotgun (WGS) entry which is preliminary data.</text>
</comment>
<proteinExistence type="predicted"/>
<dbReference type="Gene3D" id="3.10.350.10">
    <property type="entry name" value="LysM domain"/>
    <property type="match status" value="3"/>
</dbReference>
<dbReference type="Proteomes" id="UP000544222">
    <property type="component" value="Unassembled WGS sequence"/>
</dbReference>
<dbReference type="SMART" id="SM00257">
    <property type="entry name" value="LysM"/>
    <property type="match status" value="3"/>
</dbReference>
<dbReference type="EMBL" id="JACHYB010000001">
    <property type="protein sequence ID" value="MBB3187047.1"/>
    <property type="molecule type" value="Genomic_DNA"/>
</dbReference>
<dbReference type="PANTHER" id="PTHR33734:SF22">
    <property type="entry name" value="MEMBRANE-BOUND LYTIC MUREIN TRANSGLYCOSYLASE D"/>
    <property type="match status" value="1"/>
</dbReference>
<evidence type="ECO:0000313" key="3">
    <source>
        <dbReference type="EMBL" id="MBB3187047.1"/>
    </source>
</evidence>
<accession>A0A7W5DQ76</accession>
<feature type="domain" description="LysM" evidence="2">
    <location>
        <begin position="176"/>
        <end position="222"/>
    </location>
</feature>
<organism evidence="3 4">
    <name type="scientific">Microbacter margulisiae</name>
    <dbReference type="NCBI Taxonomy" id="1350067"/>
    <lineage>
        <taxon>Bacteria</taxon>
        <taxon>Pseudomonadati</taxon>
        <taxon>Bacteroidota</taxon>
        <taxon>Bacteroidia</taxon>
        <taxon>Bacteroidales</taxon>
        <taxon>Porphyromonadaceae</taxon>
        <taxon>Microbacter</taxon>
    </lineage>
</organism>
<keyword evidence="1" id="KW-0732">Signal</keyword>
<evidence type="ECO:0000313" key="4">
    <source>
        <dbReference type="Proteomes" id="UP000544222"/>
    </source>
</evidence>
<evidence type="ECO:0000256" key="1">
    <source>
        <dbReference type="SAM" id="SignalP"/>
    </source>
</evidence>
<dbReference type="PANTHER" id="PTHR33734">
    <property type="entry name" value="LYSM DOMAIN-CONTAINING GPI-ANCHORED PROTEIN 2"/>
    <property type="match status" value="1"/>
</dbReference>
<evidence type="ECO:0000259" key="2">
    <source>
        <dbReference type="PROSITE" id="PS51782"/>
    </source>
</evidence>
<dbReference type="Gene3D" id="3.40.50.2300">
    <property type="match status" value="1"/>
</dbReference>
<dbReference type="InterPro" id="IPR036779">
    <property type="entry name" value="LysM_dom_sf"/>
</dbReference>
<dbReference type="AlphaFoldDB" id="A0A7W5DQ76"/>
<name>A0A7W5DQ76_9PORP</name>
<sequence>MKTSIRFSLLLFLALCLSFLVTAQQENFPVIQENGQRFYLYSVKPQEGLFSLAREFNISQAEILAYNPSVTSALQVGQQIKIPINDQTTALRSHTVTKKQTLYSIAYLYGTTVEAIVALNPEAEKGIKDGEILVIPPAIPKELKSAVTINNVVLNKSPKVNKETIKPEIKKTGQFITHQVVAGETFYSLSREYKVTVDAIREANPDVSELKTGTTVRIPLLSSLSPQGHKTIIQQTQKLAEEAFEHKPDLYHKNTKIIKIGMLLPFSVDGVKVDGTIDKFVDFYQGALLALLKAKKEGIAIQLYTYDIEKSDDILLSLLTKESPLWHVDFIIGPAYAGQVQAISSFAKQHKIYTVIPFSSQVHDIAYNPYLIQFNPSAQWQCDTSTSLFARQFRNYNIVIGNLDTATDPSGIGRMFTSSLTQRLNSLRIPFKNVALANGNVGVIQPLLSHTKPNIIVLGDDNVDNVIPYLRNIGPLAYANNISVYGFPDWDPEQGIYPKLYYTSLFFVNNPFQLSQYDNALYQWFRTRITPSNGMRYDLLGYDITNYFVDTWKHSENQNVANQLICPPKDNLQSQFHFHQVSPEGGWVNEEMNLLYYSNDNGIQRVSQSMPYTK</sequence>
<feature type="domain" description="LysM" evidence="2">
    <location>
        <begin position="92"/>
        <end position="135"/>
    </location>
</feature>
<dbReference type="InterPro" id="IPR028082">
    <property type="entry name" value="Peripla_BP_I"/>
</dbReference>
<keyword evidence="4" id="KW-1185">Reference proteome</keyword>
<dbReference type="SUPFAM" id="SSF53822">
    <property type="entry name" value="Periplasmic binding protein-like I"/>
    <property type="match status" value="1"/>
</dbReference>
<protein>
    <submittedName>
        <fullName evidence="3">LysM repeat protein</fullName>
    </submittedName>
</protein>